<keyword evidence="2 12" id="KW-0813">Transport</keyword>
<proteinExistence type="inferred from homology"/>
<evidence type="ECO:0000256" key="6">
    <source>
        <dbReference type="ARBA" id="ARBA00022729"/>
    </source>
</evidence>
<dbReference type="InterPro" id="IPR039426">
    <property type="entry name" value="TonB-dep_rcpt-like"/>
</dbReference>
<keyword evidence="8" id="KW-0406">Ion transport</keyword>
<evidence type="ECO:0000256" key="13">
    <source>
        <dbReference type="RuleBase" id="RU003357"/>
    </source>
</evidence>
<evidence type="ECO:0000256" key="1">
    <source>
        <dbReference type="ARBA" id="ARBA00004571"/>
    </source>
</evidence>
<dbReference type="PROSITE" id="PS52016">
    <property type="entry name" value="TONB_DEPENDENT_REC_3"/>
    <property type="match status" value="1"/>
</dbReference>
<feature type="domain" description="TonB-dependent receptor-like beta-barrel" evidence="14">
    <location>
        <begin position="253"/>
        <end position="748"/>
    </location>
</feature>
<keyword evidence="10 12" id="KW-0472">Membrane</keyword>
<evidence type="ECO:0000256" key="11">
    <source>
        <dbReference type="ARBA" id="ARBA00023237"/>
    </source>
</evidence>
<evidence type="ECO:0000256" key="9">
    <source>
        <dbReference type="ARBA" id="ARBA00023077"/>
    </source>
</evidence>
<dbReference type="Gene3D" id="2.40.170.20">
    <property type="entry name" value="TonB-dependent receptor, beta-barrel domain"/>
    <property type="match status" value="1"/>
</dbReference>
<evidence type="ECO:0000256" key="7">
    <source>
        <dbReference type="ARBA" id="ARBA00023004"/>
    </source>
</evidence>
<keyword evidence="4" id="KW-0410">Iron transport</keyword>
<sequence length="791" mass="84210">MVTGTPLGRTRLDAPFAISAFSEAAIAKAAPLSTADLLKTVPGFSAEPSGGQGGGQNLYVRGLPAGGWFYVQLQEDGLTLFDEPQESFFNIDTLYSLDLMTQRVEVVRGGTSPIFANNAPGGTVNAITRRGTATPEGQVKVTGGNHGFARGDAYVAGPISDTVRYSLGGFYRRDDGYREPGFTADRGGQIRGSLSFLLGDVLLDVDAKYLNDRTAFYNPIPLADPRNPSTSLSGLIDPLNGTLLSNAFRNTVQRSSFCGQATTRDADLADGIHSRVFETGAFLTWDAGDGLTLTNKARFTDARAGYDAVFSGAAPAAGSTYLASALARAQAGFGAAVTRVGFVDANGGAAFDPATTGGLVLESGLWNTRTNLRTIANDLRLTKQFDSGPLGGALGTHSLSFGVYYNHFDFDQDRLQNTILTNVKNRPDLLDVVAYNAAGQVVGSVTENGFVRYGNGVTRGNAKGFYLSPYIADSVTFGKLGFDAGLRYTYYDASGGVFANTTRNLGNAATLADDNVGGLSGAFAARSDHRRALQWTVGTEYKFVPEAQLFARYTASERLPRLQNVYQTQNLGLTSIAQAEGGIRTAFKGFSAGLVGFWSKFDNLTTSAIVLDASGNVVTVPLAGGTRTYGVEADLNWRPARFFGITGTATAQRPETKSLVNVTTGAAYTGLEGKQLSRIPRYIFSASPTVYVDVAGRAIELSAQVYHLARRYVDYTNATALPAFTTLDLNLLARITDRIEVQGHVSNLTNTVGLTEGNARVDQLSGQGTAEAIYARPIFGRIATVSLSYRW</sequence>
<evidence type="ECO:0000256" key="5">
    <source>
        <dbReference type="ARBA" id="ARBA00022692"/>
    </source>
</evidence>
<dbReference type="Proteomes" id="UP000560131">
    <property type="component" value="Unassembled WGS sequence"/>
</dbReference>
<accession>A0ABR6N4X0</accession>
<dbReference type="Gene3D" id="2.170.130.10">
    <property type="entry name" value="TonB-dependent receptor, plug domain"/>
    <property type="match status" value="1"/>
</dbReference>
<evidence type="ECO:0000256" key="3">
    <source>
        <dbReference type="ARBA" id="ARBA00022452"/>
    </source>
</evidence>
<comment type="similarity">
    <text evidence="12 13">Belongs to the TonB-dependent receptor family.</text>
</comment>
<reference evidence="16 17" key="1">
    <citation type="submission" date="2020-08" db="EMBL/GenBank/DDBJ databases">
        <title>Genomic Encyclopedia of Type Strains, Phase IV (KMG-IV): sequencing the most valuable type-strain genomes for metagenomic binning, comparative biology and taxonomic classification.</title>
        <authorList>
            <person name="Goeker M."/>
        </authorList>
    </citation>
    <scope>NUCLEOTIDE SEQUENCE [LARGE SCALE GENOMIC DNA]</scope>
    <source>
        <strain evidence="16 17">DSM 101535</strain>
    </source>
</reference>
<comment type="caution">
    <text evidence="16">The sequence shown here is derived from an EMBL/GenBank/DDBJ whole genome shotgun (WGS) entry which is preliminary data.</text>
</comment>
<name>A0ABR6N4X0_9SPHN</name>
<keyword evidence="11 12" id="KW-0998">Cell outer membrane</keyword>
<evidence type="ECO:0000259" key="14">
    <source>
        <dbReference type="Pfam" id="PF00593"/>
    </source>
</evidence>
<comment type="subcellular location">
    <subcellularLocation>
        <location evidence="1 12">Cell outer membrane</location>
        <topology evidence="1 12">Multi-pass membrane protein</topology>
    </subcellularLocation>
</comment>
<evidence type="ECO:0000256" key="10">
    <source>
        <dbReference type="ARBA" id="ARBA00023136"/>
    </source>
</evidence>
<dbReference type="RefSeq" id="WP_221233218.1">
    <property type="nucleotide sequence ID" value="NZ_BAABAR010000003.1"/>
</dbReference>
<evidence type="ECO:0000313" key="17">
    <source>
        <dbReference type="Proteomes" id="UP000560131"/>
    </source>
</evidence>
<protein>
    <submittedName>
        <fullName evidence="16">Outer membrane receptor protein involved in Fe transport</fullName>
    </submittedName>
</protein>
<keyword evidence="16" id="KW-0675">Receptor</keyword>
<dbReference type="EMBL" id="JACIJN010000005">
    <property type="protein sequence ID" value="MBB5725809.1"/>
    <property type="molecule type" value="Genomic_DNA"/>
</dbReference>
<keyword evidence="3 12" id="KW-1134">Transmembrane beta strand</keyword>
<evidence type="ECO:0000313" key="16">
    <source>
        <dbReference type="EMBL" id="MBB5725809.1"/>
    </source>
</evidence>
<keyword evidence="9 13" id="KW-0798">TonB box</keyword>
<keyword evidence="7" id="KW-0408">Iron</keyword>
<keyword evidence="17" id="KW-1185">Reference proteome</keyword>
<dbReference type="SUPFAM" id="SSF56935">
    <property type="entry name" value="Porins"/>
    <property type="match status" value="1"/>
</dbReference>
<dbReference type="InterPro" id="IPR012910">
    <property type="entry name" value="Plug_dom"/>
</dbReference>
<dbReference type="InterPro" id="IPR037066">
    <property type="entry name" value="Plug_dom_sf"/>
</dbReference>
<keyword evidence="5 12" id="KW-0812">Transmembrane</keyword>
<gene>
    <name evidence="16" type="ORF">FHS97_001741</name>
</gene>
<dbReference type="PANTHER" id="PTHR32552:SF89">
    <property type="entry name" value="CATECHOLATE SIDEROPHORE RECEPTOR FIU"/>
    <property type="match status" value="1"/>
</dbReference>
<keyword evidence="6" id="KW-0732">Signal</keyword>
<evidence type="ECO:0000256" key="2">
    <source>
        <dbReference type="ARBA" id="ARBA00022448"/>
    </source>
</evidence>
<feature type="domain" description="TonB-dependent receptor plug" evidence="15">
    <location>
        <begin position="12"/>
        <end position="123"/>
    </location>
</feature>
<dbReference type="Pfam" id="PF07715">
    <property type="entry name" value="Plug"/>
    <property type="match status" value="1"/>
</dbReference>
<dbReference type="PANTHER" id="PTHR32552">
    <property type="entry name" value="FERRICHROME IRON RECEPTOR-RELATED"/>
    <property type="match status" value="1"/>
</dbReference>
<evidence type="ECO:0000256" key="12">
    <source>
        <dbReference type="PROSITE-ProRule" id="PRU01360"/>
    </source>
</evidence>
<evidence type="ECO:0000256" key="8">
    <source>
        <dbReference type="ARBA" id="ARBA00023065"/>
    </source>
</evidence>
<dbReference type="Pfam" id="PF00593">
    <property type="entry name" value="TonB_dep_Rec_b-barrel"/>
    <property type="match status" value="1"/>
</dbReference>
<dbReference type="InterPro" id="IPR000531">
    <property type="entry name" value="Beta-barrel_TonB"/>
</dbReference>
<evidence type="ECO:0000259" key="15">
    <source>
        <dbReference type="Pfam" id="PF07715"/>
    </source>
</evidence>
<organism evidence="16 17">
    <name type="scientific">Sphingomonas endophytica</name>
    <dbReference type="NCBI Taxonomy" id="869719"/>
    <lineage>
        <taxon>Bacteria</taxon>
        <taxon>Pseudomonadati</taxon>
        <taxon>Pseudomonadota</taxon>
        <taxon>Alphaproteobacteria</taxon>
        <taxon>Sphingomonadales</taxon>
        <taxon>Sphingomonadaceae</taxon>
        <taxon>Sphingomonas</taxon>
    </lineage>
</organism>
<dbReference type="InterPro" id="IPR036942">
    <property type="entry name" value="Beta-barrel_TonB_sf"/>
</dbReference>
<evidence type="ECO:0000256" key="4">
    <source>
        <dbReference type="ARBA" id="ARBA00022496"/>
    </source>
</evidence>